<dbReference type="InterPro" id="IPR051127">
    <property type="entry name" value="Fungal_SecMet_Regulators"/>
</dbReference>
<accession>A0A9W9LP18</accession>
<keyword evidence="1" id="KW-0805">Transcription regulation</keyword>
<dbReference type="GeneID" id="81427642"/>
<dbReference type="OrthoDB" id="424974at2759"/>
<gene>
    <name evidence="5" type="ORF">N7482_006341</name>
</gene>
<sequence>MIELIHNNVPADGTGGPLPAWWYNILYIYTAATVLIAGRLCSAILAEIPDSSITRSWDCALEILRKYQSYSTSARRCVAALEILYEQVVSDGQLLTETVSSHGLASGRSNSLNEIAFGEGIGAAILEGFELHDFQNMSWLNSVPSNLF</sequence>
<dbReference type="GO" id="GO:0000981">
    <property type="term" value="F:DNA-binding transcription factor activity, RNA polymerase II-specific"/>
    <property type="evidence" value="ECO:0007669"/>
    <property type="project" value="TreeGrafter"/>
</dbReference>
<feature type="transmembrane region" description="Helical" evidence="4">
    <location>
        <begin position="20"/>
        <end position="46"/>
    </location>
</feature>
<keyword evidence="4" id="KW-0812">Transmembrane</keyword>
<evidence type="ECO:0000256" key="1">
    <source>
        <dbReference type="ARBA" id="ARBA00023015"/>
    </source>
</evidence>
<reference evidence="5" key="1">
    <citation type="submission" date="2022-11" db="EMBL/GenBank/DDBJ databases">
        <authorList>
            <person name="Petersen C."/>
        </authorList>
    </citation>
    <scope>NUCLEOTIDE SEQUENCE</scope>
    <source>
        <strain evidence="5">IBT 26290</strain>
    </source>
</reference>
<evidence type="ECO:0000313" key="6">
    <source>
        <dbReference type="Proteomes" id="UP001149163"/>
    </source>
</evidence>
<dbReference type="GO" id="GO:0005634">
    <property type="term" value="C:nucleus"/>
    <property type="evidence" value="ECO:0007669"/>
    <property type="project" value="TreeGrafter"/>
</dbReference>
<keyword evidence="6" id="KW-1185">Reference proteome</keyword>
<keyword evidence="4" id="KW-1133">Transmembrane helix</keyword>
<keyword evidence="4" id="KW-0472">Membrane</keyword>
<reference evidence="5" key="2">
    <citation type="journal article" date="2023" name="IMA Fungus">
        <title>Comparative genomic study of the Penicillium genus elucidates a diverse pangenome and 15 lateral gene transfer events.</title>
        <authorList>
            <person name="Petersen C."/>
            <person name="Sorensen T."/>
            <person name="Nielsen M.R."/>
            <person name="Sondergaard T.E."/>
            <person name="Sorensen J.L."/>
            <person name="Fitzpatrick D.A."/>
            <person name="Frisvad J.C."/>
            <person name="Nielsen K.L."/>
        </authorList>
    </citation>
    <scope>NUCLEOTIDE SEQUENCE</scope>
    <source>
        <strain evidence="5">IBT 26290</strain>
    </source>
</reference>
<keyword evidence="2" id="KW-0804">Transcription</keyword>
<name>A0A9W9LP18_9EURO</name>
<dbReference type="RefSeq" id="XP_056544021.1">
    <property type="nucleotide sequence ID" value="XM_056688466.1"/>
</dbReference>
<dbReference type="PANTHER" id="PTHR47424:SF4">
    <property type="entry name" value="ZN(II)2CYS6 TRANSCRIPTION FACTOR (EUROFUNG)"/>
    <property type="match status" value="1"/>
</dbReference>
<evidence type="ECO:0000256" key="3">
    <source>
        <dbReference type="ARBA" id="ARBA00023242"/>
    </source>
</evidence>
<evidence type="ECO:0000256" key="2">
    <source>
        <dbReference type="ARBA" id="ARBA00023163"/>
    </source>
</evidence>
<evidence type="ECO:0000256" key="4">
    <source>
        <dbReference type="SAM" id="Phobius"/>
    </source>
</evidence>
<dbReference type="GO" id="GO:0000435">
    <property type="term" value="P:positive regulation of transcription from RNA polymerase II promoter by galactose"/>
    <property type="evidence" value="ECO:0007669"/>
    <property type="project" value="TreeGrafter"/>
</dbReference>
<dbReference type="EMBL" id="JAPQKN010000003">
    <property type="protein sequence ID" value="KAJ5167560.1"/>
    <property type="molecule type" value="Genomic_DNA"/>
</dbReference>
<organism evidence="5 6">
    <name type="scientific">Penicillium canariense</name>
    <dbReference type="NCBI Taxonomy" id="189055"/>
    <lineage>
        <taxon>Eukaryota</taxon>
        <taxon>Fungi</taxon>
        <taxon>Dikarya</taxon>
        <taxon>Ascomycota</taxon>
        <taxon>Pezizomycotina</taxon>
        <taxon>Eurotiomycetes</taxon>
        <taxon>Eurotiomycetidae</taxon>
        <taxon>Eurotiales</taxon>
        <taxon>Aspergillaceae</taxon>
        <taxon>Penicillium</taxon>
    </lineage>
</organism>
<proteinExistence type="predicted"/>
<dbReference type="AlphaFoldDB" id="A0A9W9LP18"/>
<dbReference type="Proteomes" id="UP001149163">
    <property type="component" value="Unassembled WGS sequence"/>
</dbReference>
<protein>
    <submittedName>
        <fullName evidence="5">Uncharacterized protein</fullName>
    </submittedName>
</protein>
<dbReference type="GO" id="GO:0000978">
    <property type="term" value="F:RNA polymerase II cis-regulatory region sequence-specific DNA binding"/>
    <property type="evidence" value="ECO:0007669"/>
    <property type="project" value="TreeGrafter"/>
</dbReference>
<dbReference type="PANTHER" id="PTHR47424">
    <property type="entry name" value="REGULATORY PROTEIN GAL4"/>
    <property type="match status" value="1"/>
</dbReference>
<evidence type="ECO:0000313" key="5">
    <source>
        <dbReference type="EMBL" id="KAJ5167560.1"/>
    </source>
</evidence>
<comment type="caution">
    <text evidence="5">The sequence shown here is derived from an EMBL/GenBank/DDBJ whole genome shotgun (WGS) entry which is preliminary data.</text>
</comment>
<keyword evidence="3" id="KW-0539">Nucleus</keyword>